<sequence>MESLEIKGYKYIQWDEGCREASGRAEMGRGDADPGILPVRA</sequence>
<feature type="compositionally biased region" description="Basic and acidic residues" evidence="1">
    <location>
        <begin position="22"/>
        <end position="32"/>
    </location>
</feature>
<organism evidence="2">
    <name type="scientific">uncultured nuHF2 cluster bacterium HF0500_31B05</name>
    <dbReference type="NCBI Taxonomy" id="723589"/>
    <lineage>
        <taxon>Bacteria</taxon>
        <taxon>environmental samples</taxon>
    </lineage>
</organism>
<protein>
    <submittedName>
        <fullName evidence="2">Uncharacterized protein</fullName>
    </submittedName>
</protein>
<dbReference type="EMBL" id="GU567998">
    <property type="protein sequence ID" value="ADI22836.1"/>
    <property type="molecule type" value="Genomic_DNA"/>
</dbReference>
<reference evidence="2" key="1">
    <citation type="submission" date="2010-01" db="EMBL/GenBank/DDBJ databases">
        <title>Genome fragments of uncultured bacteria from the North Pacific subtropical Gyre.</title>
        <authorList>
            <person name="Pham V.D."/>
            <person name="Delong E.F."/>
        </authorList>
    </citation>
    <scope>NUCLEOTIDE SEQUENCE</scope>
</reference>
<dbReference type="AlphaFoldDB" id="E7C5W2"/>
<name>E7C5W2_9BACT</name>
<feature type="region of interest" description="Disordered" evidence="1">
    <location>
        <begin position="22"/>
        <end position="41"/>
    </location>
</feature>
<evidence type="ECO:0000313" key="2">
    <source>
        <dbReference type="EMBL" id="ADI22836.1"/>
    </source>
</evidence>
<evidence type="ECO:0000256" key="1">
    <source>
        <dbReference type="SAM" id="MobiDB-lite"/>
    </source>
</evidence>
<proteinExistence type="predicted"/>
<accession>E7C5W2</accession>